<reference evidence="2" key="1">
    <citation type="journal article" date="2020" name="mSystems">
        <title>Genome- and Community-Level Interaction Insights into Carbon Utilization and Element Cycling Functions of Hydrothermarchaeota in Hydrothermal Sediment.</title>
        <authorList>
            <person name="Zhou Z."/>
            <person name="Liu Y."/>
            <person name="Xu W."/>
            <person name="Pan J."/>
            <person name="Luo Z.H."/>
            <person name="Li M."/>
        </authorList>
    </citation>
    <scope>NUCLEOTIDE SEQUENCE [LARGE SCALE GENOMIC DNA]</scope>
    <source>
        <strain evidence="2">SpSt-897</strain>
    </source>
</reference>
<accession>A0A7C3UZ15</accession>
<dbReference type="AlphaFoldDB" id="A0A7C3UZ15"/>
<organism evidence="2">
    <name type="scientific">Desulfobacca acetoxidans</name>
    <dbReference type="NCBI Taxonomy" id="60893"/>
    <lineage>
        <taxon>Bacteria</taxon>
        <taxon>Pseudomonadati</taxon>
        <taxon>Thermodesulfobacteriota</taxon>
        <taxon>Desulfobaccia</taxon>
        <taxon>Desulfobaccales</taxon>
        <taxon>Desulfobaccaceae</taxon>
        <taxon>Desulfobacca</taxon>
    </lineage>
</organism>
<dbReference type="InterPro" id="IPR004843">
    <property type="entry name" value="Calcineurin-like_PHP"/>
</dbReference>
<feature type="domain" description="Calcineurin-like phosphoesterase" evidence="1">
    <location>
        <begin position="36"/>
        <end position="224"/>
    </location>
</feature>
<evidence type="ECO:0000259" key="1">
    <source>
        <dbReference type="Pfam" id="PF00149"/>
    </source>
</evidence>
<comment type="caution">
    <text evidence="2">The sequence shown here is derived from an EMBL/GenBank/DDBJ whole genome shotgun (WGS) entry which is preliminary data.</text>
</comment>
<proteinExistence type="predicted"/>
<gene>
    <name evidence="2" type="ORF">ENW96_07840</name>
</gene>
<evidence type="ECO:0000313" key="2">
    <source>
        <dbReference type="EMBL" id="HGF34283.1"/>
    </source>
</evidence>
<name>A0A7C3UZ15_9BACT</name>
<dbReference type="Gene3D" id="3.60.21.10">
    <property type="match status" value="1"/>
</dbReference>
<sequence>MQRRDFIKCLGFGFWTALSLQALRLPRPAQASSPTLRLALLADAHLPDGGPGRPEAKALARAVAEVRDLTPAPRLVLFAGDLAHNRDSGALALGEEILADLPMPVLAVRGEGDGCPVKGTAGWRLFHEGRFLYRCEGLNLLGLDLTWQDGSQGPGFILGETQQRWLSGFLPQLDPTAPLIVLSHAPLIPVYRPWGQWTRDSGPVLERLSRFENVWFLHGHVHHYGFLGDGISTTFNRKPASHLALPATSWPLPSPLAGTPRKLRPGLGPRGCGWALLDQAGPRHDLRQVLWQA</sequence>
<protein>
    <recommendedName>
        <fullName evidence="1">Calcineurin-like phosphoesterase domain-containing protein</fullName>
    </recommendedName>
</protein>
<dbReference type="SUPFAM" id="SSF56300">
    <property type="entry name" value="Metallo-dependent phosphatases"/>
    <property type="match status" value="1"/>
</dbReference>
<dbReference type="EMBL" id="DTMF01000194">
    <property type="protein sequence ID" value="HGF34283.1"/>
    <property type="molecule type" value="Genomic_DNA"/>
</dbReference>
<dbReference type="GO" id="GO:0016787">
    <property type="term" value="F:hydrolase activity"/>
    <property type="evidence" value="ECO:0007669"/>
    <property type="project" value="InterPro"/>
</dbReference>
<dbReference type="InterPro" id="IPR029052">
    <property type="entry name" value="Metallo-depent_PP-like"/>
</dbReference>
<dbReference type="Pfam" id="PF00149">
    <property type="entry name" value="Metallophos"/>
    <property type="match status" value="1"/>
</dbReference>